<feature type="transmembrane region" description="Helical" evidence="5">
    <location>
        <begin position="152"/>
        <end position="176"/>
    </location>
</feature>
<dbReference type="GO" id="GO:0012505">
    <property type="term" value="C:endomembrane system"/>
    <property type="evidence" value="ECO:0007669"/>
    <property type="project" value="UniProtKB-SubCell"/>
</dbReference>
<name>A0A932QZP0_9BACT</name>
<dbReference type="CDD" id="cd02432">
    <property type="entry name" value="Nodulin-21_like_1"/>
    <property type="match status" value="1"/>
</dbReference>
<organism evidence="6 7">
    <name type="scientific">Candidatus Sungiibacteriota bacterium</name>
    <dbReference type="NCBI Taxonomy" id="2750080"/>
    <lineage>
        <taxon>Bacteria</taxon>
        <taxon>Candidatus Sungiibacteriota</taxon>
    </lineage>
</organism>
<dbReference type="Pfam" id="PF01988">
    <property type="entry name" value="VIT1"/>
    <property type="match status" value="1"/>
</dbReference>
<dbReference type="Proteomes" id="UP000753196">
    <property type="component" value="Unassembled WGS sequence"/>
</dbReference>
<dbReference type="PANTHER" id="PTHR31851">
    <property type="entry name" value="FE(2+)/MN(2+) TRANSPORTER PCL1"/>
    <property type="match status" value="1"/>
</dbReference>
<protein>
    <submittedName>
        <fullName evidence="6">VIT family protein</fullName>
    </submittedName>
</protein>
<dbReference type="GO" id="GO:0005384">
    <property type="term" value="F:manganese ion transmembrane transporter activity"/>
    <property type="evidence" value="ECO:0007669"/>
    <property type="project" value="InterPro"/>
</dbReference>
<dbReference type="AlphaFoldDB" id="A0A932QZP0"/>
<gene>
    <name evidence="6" type="ORF">HY221_00545</name>
</gene>
<accession>A0A932QZP0</accession>
<evidence type="ECO:0000256" key="5">
    <source>
        <dbReference type="SAM" id="Phobius"/>
    </source>
</evidence>
<feature type="transmembrane region" description="Helical" evidence="5">
    <location>
        <begin position="21"/>
        <end position="48"/>
    </location>
</feature>
<feature type="transmembrane region" description="Helical" evidence="5">
    <location>
        <begin position="54"/>
        <end position="75"/>
    </location>
</feature>
<proteinExistence type="predicted"/>
<reference evidence="6" key="1">
    <citation type="submission" date="2020-07" db="EMBL/GenBank/DDBJ databases">
        <title>Huge and variable diversity of episymbiotic CPR bacteria and DPANN archaea in groundwater ecosystems.</title>
        <authorList>
            <person name="He C.Y."/>
            <person name="Keren R."/>
            <person name="Whittaker M."/>
            <person name="Farag I.F."/>
            <person name="Doudna J."/>
            <person name="Cate J.H.D."/>
            <person name="Banfield J.F."/>
        </authorList>
    </citation>
    <scope>NUCLEOTIDE SEQUENCE</scope>
    <source>
        <strain evidence="6">NC_groundwater_973_Pr1_S-0.2um_54_13</strain>
    </source>
</reference>
<keyword evidence="4 5" id="KW-0472">Membrane</keyword>
<feature type="transmembrane region" description="Helical" evidence="5">
    <location>
        <begin position="213"/>
        <end position="235"/>
    </location>
</feature>
<keyword evidence="3 5" id="KW-1133">Transmembrane helix</keyword>
<dbReference type="InterPro" id="IPR008217">
    <property type="entry name" value="Ccc1_fam"/>
</dbReference>
<evidence type="ECO:0000256" key="2">
    <source>
        <dbReference type="ARBA" id="ARBA00022692"/>
    </source>
</evidence>
<dbReference type="GO" id="GO:0030026">
    <property type="term" value="P:intracellular manganese ion homeostasis"/>
    <property type="evidence" value="ECO:0007669"/>
    <property type="project" value="InterPro"/>
</dbReference>
<dbReference type="EMBL" id="JACQCR010000010">
    <property type="protein sequence ID" value="MBI3630813.1"/>
    <property type="molecule type" value="Genomic_DNA"/>
</dbReference>
<evidence type="ECO:0000256" key="1">
    <source>
        <dbReference type="ARBA" id="ARBA00004127"/>
    </source>
</evidence>
<comment type="subcellular location">
    <subcellularLocation>
        <location evidence="1">Endomembrane system</location>
        <topology evidence="1">Multi-pass membrane protein</topology>
    </subcellularLocation>
</comment>
<evidence type="ECO:0000256" key="3">
    <source>
        <dbReference type="ARBA" id="ARBA00022989"/>
    </source>
</evidence>
<evidence type="ECO:0000313" key="7">
    <source>
        <dbReference type="Proteomes" id="UP000753196"/>
    </source>
</evidence>
<keyword evidence="2 5" id="KW-0812">Transmembrane</keyword>
<evidence type="ECO:0000313" key="6">
    <source>
        <dbReference type="EMBL" id="MBI3630813.1"/>
    </source>
</evidence>
<comment type="caution">
    <text evidence="6">The sequence shown here is derived from an EMBL/GenBank/DDBJ whole genome shotgun (WGS) entry which is preliminary data.</text>
</comment>
<sequence length="237" mass="24645">MKLPNGTHREWHVKGAAAQMNWLRAAVLGANDGIISLAALIVGVASVVSSVSHILVTGIAGLLAGALSMAVGEYVSVSSQRDSEKSLLEKERYELAHYPREEFKELVGLYEKKGLSKETAQVVAKELTDHDVFAAHAEAELGINAQELTNPWYAAAASAGSFTAGAVVPLAAIMFAPTALRIPMTFGAVFVALLITGIVSAKVSGAHTGIATLRVLAGGILAMLITFGIGSFFGASV</sequence>
<feature type="transmembrane region" description="Helical" evidence="5">
    <location>
        <begin position="182"/>
        <end position="201"/>
    </location>
</feature>
<evidence type="ECO:0000256" key="4">
    <source>
        <dbReference type="ARBA" id="ARBA00023136"/>
    </source>
</evidence>